<dbReference type="SUPFAM" id="SSF55550">
    <property type="entry name" value="SH2 domain"/>
    <property type="match status" value="1"/>
</dbReference>
<dbReference type="AlphaFoldDB" id="A0ABD0M3Q6"/>
<organism evidence="4 5">
    <name type="scientific">Batillaria attramentaria</name>
    <dbReference type="NCBI Taxonomy" id="370345"/>
    <lineage>
        <taxon>Eukaryota</taxon>
        <taxon>Metazoa</taxon>
        <taxon>Spiralia</taxon>
        <taxon>Lophotrochozoa</taxon>
        <taxon>Mollusca</taxon>
        <taxon>Gastropoda</taxon>
        <taxon>Caenogastropoda</taxon>
        <taxon>Sorbeoconcha</taxon>
        <taxon>Cerithioidea</taxon>
        <taxon>Batillariidae</taxon>
        <taxon>Batillaria</taxon>
    </lineage>
</organism>
<evidence type="ECO:0000313" key="4">
    <source>
        <dbReference type="EMBL" id="KAK7506539.1"/>
    </source>
</evidence>
<sequence length="457" mass="53647">MLQQILQDLYVDPELLAELDEEQKQILFVKMREEQVRRWTEREADFEKEKRPPKTPKSGAKRVDFLLGKDGSEWVWVMGEHKNDLSIEEILEREAQEEARIQAEKEAQELREKEELELKRKIEAEKQRMQEENERLEREMKQKKQEAAKQPDENAKQEIVKIQEIKRRFEEQERKRLAELNEEQKVLRRRSLQVLDNMKQRRSSEIYVHWKETRQIIEKQAEEGSKEVEESWKVQEQKAKEADKEMREMAQRARLEYRESLRRTSNLIKAAGAFQPGKTPSENKPPVPPKKHLASNRASVAGTSKPRPLRPRSRNMVIDWFIREEKDKGVGLDPKTGKMAEWFHGIISRGESEKLLAGQENGAFLVRVSERVWGYTISYQENGRCKHFLIDTTDLGYQFFGASQVTHKSLADLVEFHKETPITISGKEVLIKPVGQVSDPPDYCELFQGRQTESTTL</sequence>
<name>A0ABD0M3Q6_9CAEN</name>
<feature type="region of interest" description="Disordered" evidence="2">
    <location>
        <begin position="271"/>
        <end position="311"/>
    </location>
</feature>
<feature type="region of interest" description="Disordered" evidence="2">
    <location>
        <begin position="129"/>
        <end position="155"/>
    </location>
</feature>
<dbReference type="EMBL" id="JACVVK020000006">
    <property type="protein sequence ID" value="KAK7506539.1"/>
    <property type="molecule type" value="Genomic_DNA"/>
</dbReference>
<dbReference type="Gene3D" id="3.30.505.10">
    <property type="entry name" value="SH2 domain"/>
    <property type="match status" value="1"/>
</dbReference>
<accession>A0ABD0M3Q6</accession>
<keyword evidence="1" id="KW-0727">SH2 domain</keyword>
<gene>
    <name evidence="4" type="ORF">BaRGS_00002014</name>
</gene>
<dbReference type="SMART" id="SM00252">
    <property type="entry name" value="SH2"/>
    <property type="match status" value="1"/>
</dbReference>
<feature type="compositionally biased region" description="Basic and acidic residues" evidence="2">
    <location>
        <begin position="41"/>
        <end position="52"/>
    </location>
</feature>
<keyword evidence="5" id="KW-1185">Reference proteome</keyword>
<dbReference type="PRINTS" id="PR00401">
    <property type="entry name" value="SH2DOMAIN"/>
</dbReference>
<dbReference type="PANTHER" id="PTHR14388:SF17">
    <property type="entry name" value="SH2 DOMAIN-CONTAINING PROTEIN"/>
    <property type="match status" value="1"/>
</dbReference>
<feature type="domain" description="SH2" evidence="3">
    <location>
        <begin position="342"/>
        <end position="434"/>
    </location>
</feature>
<evidence type="ECO:0000259" key="3">
    <source>
        <dbReference type="PROSITE" id="PS50001"/>
    </source>
</evidence>
<proteinExistence type="predicted"/>
<evidence type="ECO:0000313" key="5">
    <source>
        <dbReference type="Proteomes" id="UP001519460"/>
    </source>
</evidence>
<dbReference type="Pfam" id="PF00017">
    <property type="entry name" value="SH2"/>
    <property type="match status" value="1"/>
</dbReference>
<dbReference type="Proteomes" id="UP001519460">
    <property type="component" value="Unassembled WGS sequence"/>
</dbReference>
<dbReference type="InterPro" id="IPR036860">
    <property type="entry name" value="SH2_dom_sf"/>
</dbReference>
<reference evidence="4 5" key="1">
    <citation type="journal article" date="2023" name="Sci. Data">
        <title>Genome assembly of the Korean intertidal mud-creeper Batillaria attramentaria.</title>
        <authorList>
            <person name="Patra A.K."/>
            <person name="Ho P.T."/>
            <person name="Jun S."/>
            <person name="Lee S.J."/>
            <person name="Kim Y."/>
            <person name="Won Y.J."/>
        </authorList>
    </citation>
    <scope>NUCLEOTIDE SEQUENCE [LARGE SCALE GENOMIC DNA]</scope>
    <source>
        <strain evidence="4">Wonlab-2016</strain>
    </source>
</reference>
<feature type="region of interest" description="Disordered" evidence="2">
    <location>
        <begin position="41"/>
        <end position="61"/>
    </location>
</feature>
<dbReference type="PROSITE" id="PS50001">
    <property type="entry name" value="SH2"/>
    <property type="match status" value="1"/>
</dbReference>
<dbReference type="InterPro" id="IPR000980">
    <property type="entry name" value="SH2"/>
</dbReference>
<evidence type="ECO:0000256" key="2">
    <source>
        <dbReference type="SAM" id="MobiDB-lite"/>
    </source>
</evidence>
<evidence type="ECO:0000256" key="1">
    <source>
        <dbReference type="PROSITE-ProRule" id="PRU00191"/>
    </source>
</evidence>
<comment type="caution">
    <text evidence="4">The sequence shown here is derived from an EMBL/GenBank/DDBJ whole genome shotgun (WGS) entry which is preliminary data.</text>
</comment>
<dbReference type="PANTHER" id="PTHR14388">
    <property type="entry name" value="T CELL-SPECIFIC ADAPTER PROTEIN TSAD"/>
    <property type="match status" value="1"/>
</dbReference>
<protein>
    <recommendedName>
        <fullName evidence="3">SH2 domain-containing protein</fullName>
    </recommendedName>
</protein>